<organism evidence="1 2">
    <name type="scientific">Trametes sanguinea</name>
    <dbReference type="NCBI Taxonomy" id="158606"/>
    <lineage>
        <taxon>Eukaryota</taxon>
        <taxon>Fungi</taxon>
        <taxon>Dikarya</taxon>
        <taxon>Basidiomycota</taxon>
        <taxon>Agaricomycotina</taxon>
        <taxon>Agaricomycetes</taxon>
        <taxon>Polyporales</taxon>
        <taxon>Polyporaceae</taxon>
        <taxon>Trametes</taxon>
    </lineage>
</organism>
<keyword evidence="2" id="KW-1185">Reference proteome</keyword>
<sequence length="288" mass="31829">MTWQKCSPNTEAIETLSGHIARLNIARDLQAVSDEAKDAQSQWLLVRMAKASELEGQIEDCVKTVSWLIQCLIIEGTIAVELAVHLRRDIAEDARQGFMKVTGRLDEVDEELDGVRQDISQLGTNAIPGLRYAPNARFDYARSGRSECDPETRREVLASIWPWLLPDNPRLKALPDLLFTVPPEYSTLWVKAMAGAGKSTVAQTIVDWSAEAKMSASLRSLVRLILGTVALAEEPLSPAGLEGLLHLQPGTARGTLNKLQSIFLVPSVEEEPTPARPTNRNRGVRFRN</sequence>
<reference evidence="1" key="1">
    <citation type="submission" date="2022-08" db="EMBL/GenBank/DDBJ databases">
        <title>Genome Sequence of Pycnoporus sanguineus.</title>
        <authorList>
            <person name="Buettner E."/>
        </authorList>
    </citation>
    <scope>NUCLEOTIDE SEQUENCE</scope>
    <source>
        <strain evidence="1">CG-C14</strain>
    </source>
</reference>
<protein>
    <submittedName>
        <fullName evidence="1">Uncharacterized protein</fullName>
    </submittedName>
</protein>
<dbReference type="EMBL" id="JANSHE010001283">
    <property type="protein sequence ID" value="KAJ3003476.1"/>
    <property type="molecule type" value="Genomic_DNA"/>
</dbReference>
<evidence type="ECO:0000313" key="1">
    <source>
        <dbReference type="EMBL" id="KAJ3003476.1"/>
    </source>
</evidence>
<name>A0ACC1PXE3_9APHY</name>
<gene>
    <name evidence="1" type="ORF">NUW54_g5278</name>
</gene>
<evidence type="ECO:0000313" key="2">
    <source>
        <dbReference type="Proteomes" id="UP001144978"/>
    </source>
</evidence>
<proteinExistence type="predicted"/>
<accession>A0ACC1PXE3</accession>
<comment type="caution">
    <text evidence="1">The sequence shown here is derived from an EMBL/GenBank/DDBJ whole genome shotgun (WGS) entry which is preliminary data.</text>
</comment>
<dbReference type="Proteomes" id="UP001144978">
    <property type="component" value="Unassembled WGS sequence"/>
</dbReference>